<protein>
    <submittedName>
        <fullName evidence="1">Zn-finger domain-containing protein</fullName>
    </submittedName>
</protein>
<accession>A0ABM7NSC2</accession>
<keyword evidence="2" id="KW-1185">Reference proteome</keyword>
<name>A0ABM7NSC2_9VIRU</name>
<dbReference type="Proteomes" id="UP001321479">
    <property type="component" value="Segment"/>
</dbReference>
<reference evidence="1 2" key="1">
    <citation type="submission" date="2021-02" db="EMBL/GenBank/DDBJ databases">
        <title>Cotonvirus japonicus, which uses Golgi apparatus of host cells for its virion factory, phylogenetically links tailed tupanvirus and icosahedral mimivirus.</title>
        <authorList>
            <person name="Takahashi H."/>
            <person name="Fukaya S."/>
            <person name="Song C."/>
            <person name="Murata K."/>
            <person name="Takemura M."/>
        </authorList>
    </citation>
    <scope>NUCLEOTIDE SEQUENCE [LARGE SCALE GENOMIC DNA]</scope>
</reference>
<organism evidence="1 2">
    <name type="scientific">Cotonvirus japonicus</name>
    <dbReference type="NCBI Taxonomy" id="2811091"/>
    <lineage>
        <taxon>Viruses</taxon>
        <taxon>Varidnaviria</taxon>
        <taxon>Bamfordvirae</taxon>
        <taxon>Nucleocytoviricota</taxon>
        <taxon>Megaviricetes</taxon>
        <taxon>Imitervirales</taxon>
        <taxon>Mimiviridae</taxon>
        <taxon>Megamimivirinae</taxon>
        <taxon>Cotonvirus</taxon>
        <taxon>Cotonvirus japonicum</taxon>
    </lineage>
</organism>
<proteinExistence type="predicted"/>
<evidence type="ECO:0000313" key="2">
    <source>
        <dbReference type="Proteomes" id="UP001321479"/>
    </source>
</evidence>
<dbReference type="EMBL" id="AP024483">
    <property type="protein sequence ID" value="BCS83053.1"/>
    <property type="molecule type" value="Genomic_DNA"/>
</dbReference>
<dbReference type="GeneID" id="80558258"/>
<evidence type="ECO:0000313" key="1">
    <source>
        <dbReference type="EMBL" id="BCS83053.1"/>
    </source>
</evidence>
<dbReference type="RefSeq" id="YP_010841661.1">
    <property type="nucleotide sequence ID" value="NC_079139.1"/>
</dbReference>
<sequence length="187" mass="21556">MKFKYKISCNDNMNSQNLIKNNSLYTKQKCPKCQLSFMHGFDDSIWRKCPACKNIFNHDLSRDVTNSCLGNNCGSRNTFYGDNYLLKGSHKNTNAGPALMSDGRFITNYNSSNELTETMRKLNGVRNPNEFRNFMQKHGNKLIDAERKHIHNKNISHPNIACSEGWYDLWTKNHGNWGNLDKTSCGY</sequence>